<feature type="transmembrane region" description="Helical" evidence="13">
    <location>
        <begin position="274"/>
        <end position="298"/>
    </location>
</feature>
<protein>
    <submittedName>
        <fullName evidence="14">Sodium-coupled monocarboxylate transporter 1</fullName>
    </submittedName>
</protein>
<evidence type="ECO:0000256" key="5">
    <source>
        <dbReference type="ARBA" id="ARBA00022692"/>
    </source>
</evidence>
<keyword evidence="8" id="KW-0406">Ion transport</keyword>
<evidence type="ECO:0000256" key="10">
    <source>
        <dbReference type="ARBA" id="ARBA00023201"/>
    </source>
</evidence>
<dbReference type="OrthoDB" id="6132759at2759"/>
<evidence type="ECO:0000256" key="8">
    <source>
        <dbReference type="ARBA" id="ARBA00023065"/>
    </source>
</evidence>
<evidence type="ECO:0000256" key="2">
    <source>
        <dbReference type="ARBA" id="ARBA00006434"/>
    </source>
</evidence>
<dbReference type="PROSITE" id="PS50283">
    <property type="entry name" value="NA_SOLUT_SYMP_3"/>
    <property type="match status" value="1"/>
</dbReference>
<feature type="transmembrane region" description="Helical" evidence="13">
    <location>
        <begin position="124"/>
        <end position="143"/>
    </location>
</feature>
<sequence length="404" mass="44092">MGAAVVQWNHACFGILEVSKRTGSNPVHGLSVTLPNVKRTENELAVVAAPRCTRGNAQAKLTDAVEYLLEIRNICMESSISVNIAQFEWRKDDCLTRHLKNLFLKSGWMAGCPSVNPDPLQRHSLWLVIVQGYFLVLLVSGMGQPQVQRICSVSTWRKAIGAHYLNVFIFIISMICFYLLGLSVYAVYADCDPLATGEISKADQLVPYYVSDRLSGYYGLSGLFIASLYAATPPSLFCRSSYSSQINAISAILWEDFFKDSSWVSSMKEERRPYVNVLVSAITGTLGVVAGIVSMQVGGVFQAGQTILGTINAPQLGLFLLGMCCPFANKIGGMVGMATSFAFNLWVTLGSMFNRGPVETLDFSDDGCSPSTSPNSSFSPTFPFTESRSTYSTSFVPPTEPPQE</sequence>
<dbReference type="GO" id="GO:0005886">
    <property type="term" value="C:plasma membrane"/>
    <property type="evidence" value="ECO:0007669"/>
    <property type="project" value="UniProtKB-SubCell"/>
</dbReference>
<evidence type="ECO:0000313" key="15">
    <source>
        <dbReference type="Proteomes" id="UP000324222"/>
    </source>
</evidence>
<dbReference type="Gene3D" id="1.20.1730.10">
    <property type="entry name" value="Sodium/glucose cotransporter"/>
    <property type="match status" value="1"/>
</dbReference>
<feature type="compositionally biased region" description="Low complexity" evidence="12">
    <location>
        <begin position="369"/>
        <end position="390"/>
    </location>
</feature>
<feature type="transmembrane region" description="Helical" evidence="13">
    <location>
        <begin position="164"/>
        <end position="188"/>
    </location>
</feature>
<feature type="transmembrane region" description="Helical" evidence="13">
    <location>
        <begin position="318"/>
        <end position="347"/>
    </location>
</feature>
<keyword evidence="15" id="KW-1185">Reference proteome</keyword>
<keyword evidence="7" id="KW-0915">Sodium</keyword>
<evidence type="ECO:0000256" key="4">
    <source>
        <dbReference type="ARBA" id="ARBA00022475"/>
    </source>
</evidence>
<dbReference type="GO" id="GO:0015293">
    <property type="term" value="F:symporter activity"/>
    <property type="evidence" value="ECO:0007669"/>
    <property type="project" value="TreeGrafter"/>
</dbReference>
<dbReference type="PANTHER" id="PTHR42985:SF40">
    <property type="entry name" value="LD47995P-RELATED"/>
    <property type="match status" value="1"/>
</dbReference>
<keyword evidence="5 13" id="KW-0812">Transmembrane</keyword>
<dbReference type="Pfam" id="PF00474">
    <property type="entry name" value="SSF"/>
    <property type="match status" value="1"/>
</dbReference>
<evidence type="ECO:0000256" key="9">
    <source>
        <dbReference type="ARBA" id="ARBA00023136"/>
    </source>
</evidence>
<comment type="subcellular location">
    <subcellularLocation>
        <location evidence="1">Cell membrane</location>
        <topology evidence="1">Multi-pass membrane protein</topology>
    </subcellularLocation>
</comment>
<keyword evidence="6 13" id="KW-1133">Transmembrane helix</keyword>
<gene>
    <name evidence="14" type="primary">SLC5A8_1</name>
    <name evidence="14" type="ORF">E2C01_012040</name>
</gene>
<evidence type="ECO:0000313" key="14">
    <source>
        <dbReference type="EMBL" id="MPC19131.1"/>
    </source>
</evidence>
<dbReference type="Proteomes" id="UP000324222">
    <property type="component" value="Unassembled WGS sequence"/>
</dbReference>
<evidence type="ECO:0000256" key="3">
    <source>
        <dbReference type="ARBA" id="ARBA00022448"/>
    </source>
</evidence>
<evidence type="ECO:0000256" key="6">
    <source>
        <dbReference type="ARBA" id="ARBA00022989"/>
    </source>
</evidence>
<organism evidence="14 15">
    <name type="scientific">Portunus trituberculatus</name>
    <name type="common">Swimming crab</name>
    <name type="synonym">Neptunus trituberculatus</name>
    <dbReference type="NCBI Taxonomy" id="210409"/>
    <lineage>
        <taxon>Eukaryota</taxon>
        <taxon>Metazoa</taxon>
        <taxon>Ecdysozoa</taxon>
        <taxon>Arthropoda</taxon>
        <taxon>Crustacea</taxon>
        <taxon>Multicrustacea</taxon>
        <taxon>Malacostraca</taxon>
        <taxon>Eumalacostraca</taxon>
        <taxon>Eucarida</taxon>
        <taxon>Decapoda</taxon>
        <taxon>Pleocyemata</taxon>
        <taxon>Brachyura</taxon>
        <taxon>Eubrachyura</taxon>
        <taxon>Portunoidea</taxon>
        <taxon>Portunidae</taxon>
        <taxon>Portuninae</taxon>
        <taxon>Portunus</taxon>
    </lineage>
</organism>
<keyword evidence="3" id="KW-0813">Transport</keyword>
<comment type="caution">
    <text evidence="14">The sequence shown here is derived from an EMBL/GenBank/DDBJ whole genome shotgun (WGS) entry which is preliminary data.</text>
</comment>
<evidence type="ECO:0000256" key="7">
    <source>
        <dbReference type="ARBA" id="ARBA00023053"/>
    </source>
</evidence>
<dbReference type="GO" id="GO:0006814">
    <property type="term" value="P:sodium ion transport"/>
    <property type="evidence" value="ECO:0007669"/>
    <property type="project" value="UniProtKB-KW"/>
</dbReference>
<proteinExistence type="inferred from homology"/>
<evidence type="ECO:0000256" key="11">
    <source>
        <dbReference type="RuleBase" id="RU362091"/>
    </source>
</evidence>
<dbReference type="EMBL" id="VSRR010000742">
    <property type="protein sequence ID" value="MPC19131.1"/>
    <property type="molecule type" value="Genomic_DNA"/>
</dbReference>
<dbReference type="InterPro" id="IPR038377">
    <property type="entry name" value="Na/Glc_symporter_sf"/>
</dbReference>
<evidence type="ECO:0000256" key="1">
    <source>
        <dbReference type="ARBA" id="ARBA00004651"/>
    </source>
</evidence>
<dbReference type="InterPro" id="IPR051163">
    <property type="entry name" value="Sodium:Solute_Symporter_SSF"/>
</dbReference>
<evidence type="ECO:0000256" key="13">
    <source>
        <dbReference type="SAM" id="Phobius"/>
    </source>
</evidence>
<keyword evidence="9 13" id="KW-0472">Membrane</keyword>
<evidence type="ECO:0000256" key="12">
    <source>
        <dbReference type="SAM" id="MobiDB-lite"/>
    </source>
</evidence>
<dbReference type="InterPro" id="IPR001734">
    <property type="entry name" value="Na/solute_symporter"/>
</dbReference>
<keyword evidence="4" id="KW-1003">Cell membrane</keyword>
<comment type="similarity">
    <text evidence="2 11">Belongs to the sodium:solute symporter (SSF) (TC 2.A.21) family.</text>
</comment>
<dbReference type="PANTHER" id="PTHR42985">
    <property type="entry name" value="SODIUM-COUPLED MONOCARBOXYLATE TRANSPORTER"/>
    <property type="match status" value="1"/>
</dbReference>
<keyword evidence="10" id="KW-0739">Sodium transport</keyword>
<reference evidence="14 15" key="1">
    <citation type="submission" date="2019-05" db="EMBL/GenBank/DDBJ databases">
        <title>Another draft genome of Portunus trituberculatus and its Hox gene families provides insights of decapod evolution.</title>
        <authorList>
            <person name="Jeong J.-H."/>
            <person name="Song I."/>
            <person name="Kim S."/>
            <person name="Choi T."/>
            <person name="Kim D."/>
            <person name="Ryu S."/>
            <person name="Kim W."/>
        </authorList>
    </citation>
    <scope>NUCLEOTIDE SEQUENCE [LARGE SCALE GENOMIC DNA]</scope>
    <source>
        <tissue evidence="14">Muscle</tissue>
    </source>
</reference>
<feature type="region of interest" description="Disordered" evidence="12">
    <location>
        <begin position="365"/>
        <end position="404"/>
    </location>
</feature>
<feature type="transmembrane region" description="Helical" evidence="13">
    <location>
        <begin position="217"/>
        <end position="237"/>
    </location>
</feature>
<accession>A0A5B7DCM6</accession>
<dbReference type="AlphaFoldDB" id="A0A5B7DCM6"/>
<name>A0A5B7DCM6_PORTR</name>